<evidence type="ECO:0000313" key="2">
    <source>
        <dbReference type="Proteomes" id="UP001283361"/>
    </source>
</evidence>
<dbReference type="Proteomes" id="UP001283361">
    <property type="component" value="Unassembled WGS sequence"/>
</dbReference>
<name>A0AAE0YB03_9GAST</name>
<proteinExistence type="predicted"/>
<accession>A0AAE0YB03</accession>
<organism evidence="1 2">
    <name type="scientific">Elysia crispata</name>
    <name type="common">lettuce slug</name>
    <dbReference type="NCBI Taxonomy" id="231223"/>
    <lineage>
        <taxon>Eukaryota</taxon>
        <taxon>Metazoa</taxon>
        <taxon>Spiralia</taxon>
        <taxon>Lophotrochozoa</taxon>
        <taxon>Mollusca</taxon>
        <taxon>Gastropoda</taxon>
        <taxon>Heterobranchia</taxon>
        <taxon>Euthyneura</taxon>
        <taxon>Panpulmonata</taxon>
        <taxon>Sacoglossa</taxon>
        <taxon>Placobranchoidea</taxon>
        <taxon>Plakobranchidae</taxon>
        <taxon>Elysia</taxon>
    </lineage>
</organism>
<sequence>MTVEYPEYPESVLPVYAVVLSIVDNKNAKPDLLPALEGPWKADKSFNGRKCGQWNPAFVNVQRPSFPGKSFVSNNENYPLPHYLNSLNILVAPSEGVQQVCHKTVIRKKISVQTSEEEQCPDEHKVEALAEILMQMEPEILGMAVQSITQNSLFYLSPTSIGWSPGRRAVCGYKI</sequence>
<evidence type="ECO:0000313" key="1">
    <source>
        <dbReference type="EMBL" id="KAK3738890.1"/>
    </source>
</evidence>
<dbReference type="AlphaFoldDB" id="A0AAE0YB03"/>
<gene>
    <name evidence="1" type="ORF">RRG08_006458</name>
</gene>
<reference evidence="1" key="1">
    <citation type="journal article" date="2023" name="G3 (Bethesda)">
        <title>A reference genome for the long-term kleptoplast-retaining sea slug Elysia crispata morphotype clarki.</title>
        <authorList>
            <person name="Eastman K.E."/>
            <person name="Pendleton A.L."/>
            <person name="Shaikh M.A."/>
            <person name="Suttiyut T."/>
            <person name="Ogas R."/>
            <person name="Tomko P."/>
            <person name="Gavelis G."/>
            <person name="Widhalm J.R."/>
            <person name="Wisecaver J.H."/>
        </authorList>
    </citation>
    <scope>NUCLEOTIDE SEQUENCE</scope>
    <source>
        <strain evidence="1">ECLA1</strain>
    </source>
</reference>
<keyword evidence="2" id="KW-1185">Reference proteome</keyword>
<dbReference type="EMBL" id="JAWDGP010006562">
    <property type="protein sequence ID" value="KAK3738890.1"/>
    <property type="molecule type" value="Genomic_DNA"/>
</dbReference>
<protein>
    <submittedName>
        <fullName evidence="1">Uncharacterized protein</fullName>
    </submittedName>
</protein>
<comment type="caution">
    <text evidence="1">The sequence shown here is derived from an EMBL/GenBank/DDBJ whole genome shotgun (WGS) entry which is preliminary data.</text>
</comment>